<dbReference type="Proteomes" id="UP000008370">
    <property type="component" value="Unassembled WGS sequence"/>
</dbReference>
<organism evidence="2 3">
    <name type="scientific">Phanerochaete carnosa (strain HHB-10118-sp)</name>
    <name type="common">White-rot fungus</name>
    <name type="synonym">Peniophora carnosa</name>
    <dbReference type="NCBI Taxonomy" id="650164"/>
    <lineage>
        <taxon>Eukaryota</taxon>
        <taxon>Fungi</taxon>
        <taxon>Dikarya</taxon>
        <taxon>Basidiomycota</taxon>
        <taxon>Agaricomycotina</taxon>
        <taxon>Agaricomycetes</taxon>
        <taxon>Polyporales</taxon>
        <taxon>Phanerochaetaceae</taxon>
        <taxon>Phanerochaete</taxon>
    </lineage>
</organism>
<evidence type="ECO:0000313" key="2">
    <source>
        <dbReference type="EMBL" id="EKM49768.1"/>
    </source>
</evidence>
<accession>K5VF38</accession>
<protein>
    <submittedName>
        <fullName evidence="2">Uncharacterized protein</fullName>
    </submittedName>
</protein>
<sequence length="153" mass="16871">MWCKRRPITVAWVIVAVAASNIPQSNRSCTVLTFVDKVSDLFDFLFVTALLAARTFAVWNRDILMTTIVVTVGCTSAAINVYGCFLVSKMGVGKYNQLSDIATFLAMFNDFVVIVITLLKTFRHVRTARRLHIGVSLSSTLLECSQSIASTTP</sequence>
<dbReference type="KEGG" id="pco:PHACADRAFT_265439"/>
<proteinExistence type="predicted"/>
<name>K5VF38_PHACS</name>
<evidence type="ECO:0000256" key="1">
    <source>
        <dbReference type="SAM" id="Phobius"/>
    </source>
</evidence>
<keyword evidence="1" id="KW-0472">Membrane</keyword>
<dbReference type="EMBL" id="JH930480">
    <property type="protein sequence ID" value="EKM49768.1"/>
    <property type="molecule type" value="Genomic_DNA"/>
</dbReference>
<keyword evidence="1" id="KW-1133">Transmembrane helix</keyword>
<keyword evidence="1" id="KW-0812">Transmembrane</keyword>
<feature type="transmembrane region" description="Helical" evidence="1">
    <location>
        <begin position="63"/>
        <end position="82"/>
    </location>
</feature>
<reference evidence="2 3" key="1">
    <citation type="journal article" date="2012" name="BMC Genomics">
        <title>Comparative genomics of the white-rot fungi, Phanerochaete carnosa and P. chrysosporium, to elucidate the genetic basis of the distinct wood types they colonize.</title>
        <authorList>
            <person name="Suzuki H."/>
            <person name="MacDonald J."/>
            <person name="Syed K."/>
            <person name="Salamov A."/>
            <person name="Hori C."/>
            <person name="Aerts A."/>
            <person name="Henrissat B."/>
            <person name="Wiebenga A."/>
            <person name="vanKuyk P.A."/>
            <person name="Barry K."/>
            <person name="Lindquist E."/>
            <person name="LaButti K."/>
            <person name="Lapidus A."/>
            <person name="Lucas S."/>
            <person name="Coutinho P."/>
            <person name="Gong Y."/>
            <person name="Samejima M."/>
            <person name="Mahadevan R."/>
            <person name="Abou-Zaid M."/>
            <person name="de Vries R.P."/>
            <person name="Igarashi K."/>
            <person name="Yadav J.S."/>
            <person name="Grigoriev I.V."/>
            <person name="Master E.R."/>
        </authorList>
    </citation>
    <scope>NUCLEOTIDE SEQUENCE [LARGE SCALE GENOMIC DNA]</scope>
    <source>
        <strain evidence="2 3">HHB-10118-sp</strain>
    </source>
</reference>
<dbReference type="HOGENOM" id="CLU_1713941_0_0_1"/>
<feature type="transmembrane region" description="Helical" evidence="1">
    <location>
        <begin position="102"/>
        <end position="122"/>
    </location>
</feature>
<dbReference type="AlphaFoldDB" id="K5VF38"/>
<gene>
    <name evidence="2" type="ORF">PHACADRAFT_265439</name>
</gene>
<dbReference type="InParanoid" id="K5VF38"/>
<dbReference type="RefSeq" id="XP_007401820.1">
    <property type="nucleotide sequence ID" value="XM_007401758.1"/>
</dbReference>
<keyword evidence="3" id="KW-1185">Reference proteome</keyword>
<dbReference type="GeneID" id="18919093"/>
<evidence type="ECO:0000313" key="3">
    <source>
        <dbReference type="Proteomes" id="UP000008370"/>
    </source>
</evidence>